<dbReference type="EC" id="3.6.4.-" evidence="9"/>
<dbReference type="InterPro" id="IPR005747">
    <property type="entry name" value="MutS2"/>
</dbReference>
<dbReference type="InterPro" id="IPR007696">
    <property type="entry name" value="DNA_mismatch_repair_MutS_core"/>
</dbReference>
<comment type="similarity">
    <text evidence="9">Belongs to the DNA mismatch repair MutS family. MutS2 subfamily.</text>
</comment>
<comment type="subunit">
    <text evidence="9">Homodimer. Binds to stalled ribosomes, contacting rRNA.</text>
</comment>
<evidence type="ECO:0000256" key="5">
    <source>
        <dbReference type="ARBA" id="ARBA00022801"/>
    </source>
</evidence>
<keyword evidence="3 9" id="KW-0547">Nucleotide-binding</keyword>
<evidence type="ECO:0000313" key="13">
    <source>
        <dbReference type="EMBL" id="RHF53472.1"/>
    </source>
</evidence>
<dbReference type="SUPFAM" id="SSF52540">
    <property type="entry name" value="P-loop containing nucleoside triphosphate hydrolases"/>
    <property type="match status" value="1"/>
</dbReference>
<dbReference type="Gene3D" id="3.40.50.300">
    <property type="entry name" value="P-loop containing nucleotide triphosphate hydrolases"/>
    <property type="match status" value="1"/>
</dbReference>
<dbReference type="Gene3D" id="3.30.1370.110">
    <property type="match status" value="1"/>
</dbReference>
<dbReference type="GO" id="GO:0019843">
    <property type="term" value="F:rRNA binding"/>
    <property type="evidence" value="ECO:0007669"/>
    <property type="project" value="UniProtKB-UniRule"/>
</dbReference>
<evidence type="ECO:0000256" key="3">
    <source>
        <dbReference type="ARBA" id="ARBA00022741"/>
    </source>
</evidence>
<protein>
    <recommendedName>
        <fullName evidence="9">Endonuclease MutS2</fullName>
        <ecNumber evidence="9">3.1.-.-</ecNumber>
    </recommendedName>
    <alternativeName>
        <fullName evidence="9">Ribosome-associated protein quality control-upstream factor</fullName>
        <shortName evidence="9">RQC-upstream factor</shortName>
        <shortName evidence="9">RqcU</shortName>
        <ecNumber evidence="9">3.6.4.-</ecNumber>
    </alternativeName>
</protein>
<dbReference type="Proteomes" id="UP000283442">
    <property type="component" value="Unassembled WGS sequence"/>
</dbReference>
<evidence type="ECO:0000256" key="11">
    <source>
        <dbReference type="SAM" id="MobiDB-lite"/>
    </source>
</evidence>
<dbReference type="InterPro" id="IPR036187">
    <property type="entry name" value="DNA_mismatch_repair_MutS_sf"/>
</dbReference>
<comment type="function">
    <text evidence="9">Endonuclease that is involved in the suppression of homologous recombination and thus may have a key role in the control of bacterial genetic diversity.</text>
</comment>
<dbReference type="OrthoDB" id="9808166at2"/>
<dbReference type="InterPro" id="IPR036063">
    <property type="entry name" value="Smr_dom_sf"/>
</dbReference>
<evidence type="ECO:0000256" key="4">
    <source>
        <dbReference type="ARBA" id="ARBA00022759"/>
    </source>
</evidence>
<keyword evidence="6 9" id="KW-0067">ATP-binding</keyword>
<dbReference type="Pfam" id="PF00488">
    <property type="entry name" value="MutS_V"/>
    <property type="match status" value="1"/>
</dbReference>
<dbReference type="SMART" id="SM00463">
    <property type="entry name" value="SMR"/>
    <property type="match status" value="1"/>
</dbReference>
<dbReference type="SUPFAM" id="SSF48334">
    <property type="entry name" value="DNA repair protein MutS, domain III"/>
    <property type="match status" value="1"/>
</dbReference>
<dbReference type="RefSeq" id="WP_118174533.1">
    <property type="nucleotide sequence ID" value="NZ_JAQEAO010000041.1"/>
</dbReference>
<dbReference type="SUPFAM" id="SSF160443">
    <property type="entry name" value="SMR domain-like"/>
    <property type="match status" value="1"/>
</dbReference>
<dbReference type="AlphaFoldDB" id="A0A414NZS2"/>
<dbReference type="InterPro" id="IPR046893">
    <property type="entry name" value="MSSS"/>
</dbReference>
<feature type="domain" description="Smr" evidence="12">
    <location>
        <begin position="719"/>
        <end position="794"/>
    </location>
</feature>
<dbReference type="FunFam" id="3.30.1370.110:FF:000004">
    <property type="entry name" value="Endonuclease MutS2"/>
    <property type="match status" value="1"/>
</dbReference>
<dbReference type="EC" id="3.1.-.-" evidence="9"/>
<dbReference type="GO" id="GO:0016887">
    <property type="term" value="F:ATP hydrolysis activity"/>
    <property type="evidence" value="ECO:0007669"/>
    <property type="project" value="InterPro"/>
</dbReference>
<evidence type="ECO:0000256" key="7">
    <source>
        <dbReference type="ARBA" id="ARBA00022884"/>
    </source>
</evidence>
<comment type="caution">
    <text evidence="13">The sequence shown here is derived from an EMBL/GenBank/DDBJ whole genome shotgun (WGS) entry which is preliminary data.</text>
</comment>
<evidence type="ECO:0000259" key="12">
    <source>
        <dbReference type="PROSITE" id="PS50828"/>
    </source>
</evidence>
<dbReference type="SMART" id="SM00533">
    <property type="entry name" value="MUTSd"/>
    <property type="match status" value="1"/>
</dbReference>
<comment type="function">
    <text evidence="9">Acts as a ribosome collision sensor, splitting the ribosome into its 2 subunits. Detects stalled/collided 70S ribosomes which it binds and splits by an ATP-hydrolysis driven conformational change. Acts upstream of the ribosome quality control system (RQC), a ribosome-associated complex that mediates the extraction of incompletely synthesized nascent chains from stalled ribosomes and their subsequent degradation. Probably generates substrates for RQC.</text>
</comment>
<feature type="compositionally biased region" description="Polar residues" evidence="11">
    <location>
        <begin position="698"/>
        <end position="708"/>
    </location>
</feature>
<keyword evidence="4 9" id="KW-0255">Endonuclease</keyword>
<dbReference type="InterPro" id="IPR002625">
    <property type="entry name" value="Smr_dom"/>
</dbReference>
<dbReference type="EMBL" id="QRHE01000001">
    <property type="protein sequence ID" value="RHF53472.1"/>
    <property type="molecule type" value="Genomic_DNA"/>
</dbReference>
<evidence type="ECO:0000256" key="10">
    <source>
        <dbReference type="SAM" id="Coils"/>
    </source>
</evidence>
<dbReference type="GO" id="GO:0140664">
    <property type="term" value="F:ATP-dependent DNA damage sensor activity"/>
    <property type="evidence" value="ECO:0007669"/>
    <property type="project" value="InterPro"/>
</dbReference>
<dbReference type="GO" id="GO:0004519">
    <property type="term" value="F:endonuclease activity"/>
    <property type="evidence" value="ECO:0007669"/>
    <property type="project" value="UniProtKB-UniRule"/>
</dbReference>
<dbReference type="PROSITE" id="PS50828">
    <property type="entry name" value="SMR"/>
    <property type="match status" value="1"/>
</dbReference>
<evidence type="ECO:0000256" key="9">
    <source>
        <dbReference type="HAMAP-Rule" id="MF_00092"/>
    </source>
</evidence>
<keyword evidence="7 9" id="KW-0694">RNA-binding</keyword>
<keyword evidence="1 9" id="KW-0540">Nuclease</keyword>
<keyword evidence="2 9" id="KW-0699">rRNA-binding</keyword>
<dbReference type="InterPro" id="IPR000432">
    <property type="entry name" value="DNA_mismatch_repair_MutS_C"/>
</dbReference>
<dbReference type="InterPro" id="IPR045076">
    <property type="entry name" value="MutS"/>
</dbReference>
<dbReference type="Pfam" id="PF01713">
    <property type="entry name" value="Smr"/>
    <property type="match status" value="1"/>
</dbReference>
<dbReference type="GO" id="GO:0030983">
    <property type="term" value="F:mismatched DNA binding"/>
    <property type="evidence" value="ECO:0007669"/>
    <property type="project" value="InterPro"/>
</dbReference>
<evidence type="ECO:0000256" key="2">
    <source>
        <dbReference type="ARBA" id="ARBA00022730"/>
    </source>
</evidence>
<gene>
    <name evidence="9" type="primary">mutS2</name>
    <name evidence="9" type="synonym">rqcU</name>
    <name evidence="13" type="ORF">DW674_01005</name>
</gene>
<name>A0A414NZS2_9FIRM</name>
<evidence type="ECO:0000313" key="14">
    <source>
        <dbReference type="Proteomes" id="UP000283442"/>
    </source>
</evidence>
<dbReference type="GO" id="GO:0006298">
    <property type="term" value="P:mismatch repair"/>
    <property type="evidence" value="ECO:0007669"/>
    <property type="project" value="InterPro"/>
</dbReference>
<evidence type="ECO:0000256" key="8">
    <source>
        <dbReference type="ARBA" id="ARBA00023125"/>
    </source>
</evidence>
<evidence type="ECO:0000256" key="6">
    <source>
        <dbReference type="ARBA" id="ARBA00022840"/>
    </source>
</evidence>
<organism evidence="13 14">
    <name type="scientific">Mitsuokella multacida</name>
    <dbReference type="NCBI Taxonomy" id="52226"/>
    <lineage>
        <taxon>Bacteria</taxon>
        <taxon>Bacillati</taxon>
        <taxon>Bacillota</taxon>
        <taxon>Negativicutes</taxon>
        <taxon>Selenomonadales</taxon>
        <taxon>Selenomonadaceae</taxon>
        <taxon>Mitsuokella</taxon>
    </lineage>
</organism>
<keyword evidence="10" id="KW-0175">Coiled coil</keyword>
<sequence>MEKETYKIMEYDRIREMLADRASSRIGKEQAKTLEPSSDFDEVAEWLAETTEAVTVLETAMPPFGGIFDIRPLLKKAKMGAVLDLDEIMNTMSTLAAMRSVKRFFRDIELDVPTLKEWARSIEILGQLERLLDNTVDEHGAMREDASVELRRIRRELHAAQAHIKERISSILHNAEYQKFFQDAIVTVRDERYVIPVKQEYRSRFPGIVHDQSATGATLFIEPMAVVELNNDVKQLTLAEQQEIQRILRHLTAEISKQSAILQENCRILGAIDFAFAKAKLAKDMAANRPELSREGRTDLKQARHPFIAKDKVVPIDIRIGEDYRMLLITGPNTGGKTVSMKTLGTMVLLAQSGCYLPTAPDPVIAVYPNIYADIGDEQSIEQSLSTFSAHMTHIVRILQEVEEDDLVLLDELGAGTDPEEGAALAMAILEKLLQLRVTTIATTHYSELKTFAYSREGIENACVEFDVKTLRPTYRLLIGMPGASNAFAISRRLGLSESLILRAQQLVKADHAQFEHVINELENEKMMYEQRNADILERQQRVTELEAKVARTKEELSKKKGELIRKAREQSAAMVRRTRRESEAIIKELKEQFDDQGIKRRQQAIQDARAKLNEAFEKSRPGIMAQKGVGKAVSLKSIKPGDIVYVKKLDQKGTVLEVQGKELTVQIGSLHTKVKASACRFLDHAPKEPKGAGVPAASSSRRQSNAFMQKTQTIGREIDIRGMMVDEAEVVVGKFLDDAVMAGLSQVLIIHGKGTGALRKGIHEYLRRHRNVESFQFADITEGGTGATVVTLK</sequence>
<feature type="binding site" evidence="9">
    <location>
        <begin position="331"/>
        <end position="338"/>
    </location>
    <ligand>
        <name>ATP</name>
        <dbReference type="ChEBI" id="CHEBI:30616"/>
    </ligand>
</feature>
<reference evidence="13 14" key="1">
    <citation type="submission" date="2018-08" db="EMBL/GenBank/DDBJ databases">
        <title>A genome reference for cultivated species of the human gut microbiota.</title>
        <authorList>
            <person name="Zou Y."/>
            <person name="Xue W."/>
            <person name="Luo G."/>
        </authorList>
    </citation>
    <scope>NUCLEOTIDE SEQUENCE [LARGE SCALE GENOMIC DNA]</scope>
    <source>
        <strain evidence="13 14">AM25-21AC</strain>
    </source>
</reference>
<proteinExistence type="inferred from homology"/>
<dbReference type="FunFam" id="3.40.50.300:FF:000830">
    <property type="entry name" value="Endonuclease MutS2"/>
    <property type="match status" value="1"/>
</dbReference>
<keyword evidence="8 9" id="KW-0238">DNA-binding</keyword>
<dbReference type="HAMAP" id="MF_00092">
    <property type="entry name" value="MutS2"/>
    <property type="match status" value="1"/>
</dbReference>
<dbReference type="GO" id="GO:0045910">
    <property type="term" value="P:negative regulation of DNA recombination"/>
    <property type="evidence" value="ECO:0007669"/>
    <property type="project" value="InterPro"/>
</dbReference>
<dbReference type="InterPro" id="IPR027417">
    <property type="entry name" value="P-loop_NTPase"/>
</dbReference>
<feature type="region of interest" description="Disordered" evidence="11">
    <location>
        <begin position="688"/>
        <end position="708"/>
    </location>
</feature>
<dbReference type="GO" id="GO:0072344">
    <property type="term" value="P:rescue of stalled ribosome"/>
    <property type="evidence" value="ECO:0007669"/>
    <property type="project" value="UniProtKB-UniRule"/>
</dbReference>
<accession>A0A414NZS2</accession>
<dbReference type="GO" id="GO:0005524">
    <property type="term" value="F:ATP binding"/>
    <property type="evidence" value="ECO:0007669"/>
    <property type="project" value="UniProtKB-UniRule"/>
</dbReference>
<evidence type="ECO:0000256" key="1">
    <source>
        <dbReference type="ARBA" id="ARBA00022722"/>
    </source>
</evidence>
<dbReference type="Pfam" id="PF20297">
    <property type="entry name" value="MSSS"/>
    <property type="match status" value="1"/>
</dbReference>
<dbReference type="NCBIfam" id="TIGR01069">
    <property type="entry name" value="mutS2"/>
    <property type="match status" value="1"/>
</dbReference>
<dbReference type="PANTHER" id="PTHR48466">
    <property type="entry name" value="OS10G0509000 PROTEIN-RELATED"/>
    <property type="match status" value="1"/>
</dbReference>
<dbReference type="CDD" id="cd03280">
    <property type="entry name" value="ABC_MutS2"/>
    <property type="match status" value="1"/>
</dbReference>
<dbReference type="GO" id="GO:0043023">
    <property type="term" value="F:ribosomal large subunit binding"/>
    <property type="evidence" value="ECO:0007669"/>
    <property type="project" value="UniProtKB-UniRule"/>
</dbReference>
<dbReference type="PIRSF" id="PIRSF005814">
    <property type="entry name" value="MutS_YshD"/>
    <property type="match status" value="1"/>
</dbReference>
<dbReference type="PANTHER" id="PTHR48466:SF2">
    <property type="entry name" value="OS10G0509000 PROTEIN"/>
    <property type="match status" value="1"/>
</dbReference>
<keyword evidence="5 9" id="KW-0378">Hydrolase</keyword>
<dbReference type="SMART" id="SM00534">
    <property type="entry name" value="MUTSac"/>
    <property type="match status" value="1"/>
</dbReference>
<feature type="coiled-coil region" evidence="10">
    <location>
        <begin position="512"/>
        <end position="619"/>
    </location>
</feature>